<reference evidence="3 4" key="3">
    <citation type="submission" date="2022-01" db="EMBL/GenBank/DDBJ databases">
        <authorList>
            <person name="Zhou L.Y."/>
        </authorList>
    </citation>
    <scope>NUCLEOTIDE SEQUENCE [LARGE SCALE GENOMIC DNA]</scope>
    <source>
        <strain evidence="3 4">TLK-CK17</strain>
    </source>
</reference>
<dbReference type="Proteomes" id="UP001430796">
    <property type="component" value="Unassembled WGS sequence"/>
</dbReference>
<gene>
    <name evidence="3" type="ORF">L3V18_05840</name>
</gene>
<reference evidence="3 4" key="1">
    <citation type="submission" date="2022-01" db="EMBL/GenBank/DDBJ databases">
        <title>Lysobacter chinensis sp. nov., a bacterium isolated from cow dung compost.</title>
        <authorList>
            <person name="Liu Y."/>
        </authorList>
    </citation>
    <scope>NUCLEOTIDE SEQUENCE [LARGE SCALE GENOMIC DNA]</scope>
    <source>
        <strain evidence="3 4">TLK-CK17</strain>
    </source>
</reference>
<evidence type="ECO:0000256" key="2">
    <source>
        <dbReference type="SAM" id="Phobius"/>
    </source>
</evidence>
<evidence type="ECO:0000256" key="1">
    <source>
        <dbReference type="SAM" id="MobiDB-lite"/>
    </source>
</evidence>
<proteinExistence type="predicted"/>
<feature type="compositionally biased region" description="Polar residues" evidence="1">
    <location>
        <begin position="54"/>
        <end position="63"/>
    </location>
</feature>
<feature type="transmembrane region" description="Helical" evidence="2">
    <location>
        <begin position="12"/>
        <end position="31"/>
    </location>
</feature>
<keyword evidence="2" id="KW-1133">Transmembrane helix</keyword>
<keyword evidence="4" id="KW-1185">Reference proteome</keyword>
<comment type="caution">
    <text evidence="3">The sequence shown here is derived from an EMBL/GenBank/DDBJ whole genome shotgun (WGS) entry which is preliminary data.</text>
</comment>
<keyword evidence="2" id="KW-0812">Transmembrane</keyword>
<accession>A0ABS9HT30</accession>
<sequence>MRNVLAQRPKSSTAVIAAAFFSMGAIAGYGLKADNGQRDDVAMTAKVMGASLNQSVPATLQSTLPPSPPRARRDPLADPMAQARADRAARMKRMREDDAYALQVEKERLAALEAEFSREPVDHAWSTMASQHLNDSVAAAANDSLAKIKQTDIRCRSQTCSIRIDMEASSSHEDLLMYLTTNMAELLPHARLVVLPPAQGLRQVNIYADKGMAQDHNPGRDEA</sequence>
<dbReference type="EMBL" id="JAKJPO010000003">
    <property type="protein sequence ID" value="MCF7221312.1"/>
    <property type="molecule type" value="Genomic_DNA"/>
</dbReference>
<evidence type="ECO:0000313" key="4">
    <source>
        <dbReference type="Proteomes" id="UP001430796"/>
    </source>
</evidence>
<dbReference type="RefSeq" id="WP_237053755.1">
    <property type="nucleotide sequence ID" value="NZ_JAKJPO010000003.1"/>
</dbReference>
<organism evidence="3 4">
    <name type="scientific">Marilutibacter chinensis</name>
    <dbReference type="NCBI Taxonomy" id="2912247"/>
    <lineage>
        <taxon>Bacteria</taxon>
        <taxon>Pseudomonadati</taxon>
        <taxon>Pseudomonadota</taxon>
        <taxon>Gammaproteobacteria</taxon>
        <taxon>Lysobacterales</taxon>
        <taxon>Lysobacteraceae</taxon>
        <taxon>Marilutibacter</taxon>
    </lineage>
</organism>
<evidence type="ECO:0000313" key="3">
    <source>
        <dbReference type="EMBL" id="MCF7221312.1"/>
    </source>
</evidence>
<protein>
    <submittedName>
        <fullName evidence="3">Uncharacterized protein</fullName>
    </submittedName>
</protein>
<name>A0ABS9HT30_9GAMM</name>
<keyword evidence="2" id="KW-0472">Membrane</keyword>
<feature type="region of interest" description="Disordered" evidence="1">
    <location>
        <begin position="54"/>
        <end position="80"/>
    </location>
</feature>
<reference evidence="4" key="2">
    <citation type="submission" date="2022-01" db="EMBL/GenBank/DDBJ databases">
        <title>Lysobacter chinensis sp. nov., a bacterium isolated from cow dung compost.</title>
        <authorList>
            <person name="Zhou L.Y."/>
        </authorList>
    </citation>
    <scope>NUCLEOTIDE SEQUENCE [LARGE SCALE GENOMIC DNA]</scope>
    <source>
        <strain evidence="4">TLK-CK17</strain>
    </source>
</reference>